<name>J3MSB4_ORYBR</name>
<reference evidence="1" key="2">
    <citation type="submission" date="2013-04" db="UniProtKB">
        <authorList>
            <consortium name="EnsemblPlants"/>
        </authorList>
    </citation>
    <scope>IDENTIFICATION</scope>
</reference>
<accession>J3MSB4</accession>
<organism evidence="1">
    <name type="scientific">Oryza brachyantha</name>
    <name type="common">malo sina</name>
    <dbReference type="NCBI Taxonomy" id="4533"/>
    <lineage>
        <taxon>Eukaryota</taxon>
        <taxon>Viridiplantae</taxon>
        <taxon>Streptophyta</taxon>
        <taxon>Embryophyta</taxon>
        <taxon>Tracheophyta</taxon>
        <taxon>Spermatophyta</taxon>
        <taxon>Magnoliopsida</taxon>
        <taxon>Liliopsida</taxon>
        <taxon>Poales</taxon>
        <taxon>Poaceae</taxon>
        <taxon>BOP clade</taxon>
        <taxon>Oryzoideae</taxon>
        <taxon>Oryzeae</taxon>
        <taxon>Oryzinae</taxon>
        <taxon>Oryza</taxon>
    </lineage>
</organism>
<dbReference type="EnsemblPlants" id="OB08G19930.1">
    <property type="protein sequence ID" value="OB08G19930.1"/>
    <property type="gene ID" value="OB08G19930"/>
</dbReference>
<dbReference type="HOGENOM" id="CLU_1157945_0_0_1"/>
<evidence type="ECO:0000313" key="1">
    <source>
        <dbReference type="EnsemblPlants" id="OB08G19930.1"/>
    </source>
</evidence>
<proteinExistence type="predicted"/>
<protein>
    <submittedName>
        <fullName evidence="1">Uncharacterized protein</fullName>
    </submittedName>
</protein>
<sequence length="240" mass="27460">MAQFRDEDWADYIVEVMREQFGLRPKEQIVMYRRPYLEWSERVRYHTGLVVQIGMCVTKIHCREQGSPYRASRQNRGTVLPRIPHDYVYIIFHLSIESEATRSFFFSLEPYTASTTSKEEALGRCPTYCVKIFLMIKNLNRFSYEEFICIKLYIHKFVCLKFIRGATGVGELRAVVVGVAGRRVDWRRAAGGAGLPQAMDDLRAEGGRRRGRRAGIGLATGQVRAKLGKNGPGLDPKIHP</sequence>
<keyword evidence="2" id="KW-1185">Reference proteome</keyword>
<dbReference type="Proteomes" id="UP000006038">
    <property type="component" value="Chromosome 8"/>
</dbReference>
<reference evidence="1" key="1">
    <citation type="journal article" date="2013" name="Nat. Commun.">
        <title>Whole-genome sequencing of Oryza brachyantha reveals mechanisms underlying Oryza genome evolution.</title>
        <authorList>
            <person name="Chen J."/>
            <person name="Huang Q."/>
            <person name="Gao D."/>
            <person name="Wang J."/>
            <person name="Lang Y."/>
            <person name="Liu T."/>
            <person name="Li B."/>
            <person name="Bai Z."/>
            <person name="Luis Goicoechea J."/>
            <person name="Liang C."/>
            <person name="Chen C."/>
            <person name="Zhang W."/>
            <person name="Sun S."/>
            <person name="Liao Y."/>
            <person name="Zhang X."/>
            <person name="Yang L."/>
            <person name="Song C."/>
            <person name="Wang M."/>
            <person name="Shi J."/>
            <person name="Liu G."/>
            <person name="Liu J."/>
            <person name="Zhou H."/>
            <person name="Zhou W."/>
            <person name="Yu Q."/>
            <person name="An N."/>
            <person name="Chen Y."/>
            <person name="Cai Q."/>
            <person name="Wang B."/>
            <person name="Liu B."/>
            <person name="Min J."/>
            <person name="Huang Y."/>
            <person name="Wu H."/>
            <person name="Li Z."/>
            <person name="Zhang Y."/>
            <person name="Yin Y."/>
            <person name="Song W."/>
            <person name="Jiang J."/>
            <person name="Jackson S.A."/>
            <person name="Wing R.A."/>
            <person name="Wang J."/>
            <person name="Chen M."/>
        </authorList>
    </citation>
    <scope>NUCLEOTIDE SEQUENCE [LARGE SCALE GENOMIC DNA]</scope>
    <source>
        <strain evidence="1">cv. IRGC 101232</strain>
    </source>
</reference>
<evidence type="ECO:0000313" key="2">
    <source>
        <dbReference type="Proteomes" id="UP000006038"/>
    </source>
</evidence>
<dbReference type="AlphaFoldDB" id="J3MSB4"/>
<dbReference type="Gramene" id="OB08G19930.1">
    <property type="protein sequence ID" value="OB08G19930.1"/>
    <property type="gene ID" value="OB08G19930"/>
</dbReference>